<protein>
    <recommendedName>
        <fullName evidence="3">Coiled-coil protein from phage origin</fullName>
    </recommendedName>
</protein>
<evidence type="ECO:0008006" key="3">
    <source>
        <dbReference type="Google" id="ProtNLM"/>
    </source>
</evidence>
<organism evidence="1 2">
    <name type="scientific">Yersinia nurmii</name>
    <dbReference type="NCBI Taxonomy" id="685706"/>
    <lineage>
        <taxon>Bacteria</taxon>
        <taxon>Pseudomonadati</taxon>
        <taxon>Pseudomonadota</taxon>
        <taxon>Gammaproteobacteria</taxon>
        <taxon>Enterobacterales</taxon>
        <taxon>Yersiniaceae</taxon>
        <taxon>Yersinia</taxon>
    </lineage>
</organism>
<evidence type="ECO:0000313" key="1">
    <source>
        <dbReference type="EMBL" id="MDN0088375.1"/>
    </source>
</evidence>
<dbReference type="Proteomes" id="UP001167864">
    <property type="component" value="Unassembled WGS sequence"/>
</dbReference>
<proteinExistence type="predicted"/>
<reference evidence="1" key="1">
    <citation type="submission" date="2023-06" db="EMBL/GenBank/DDBJ databases">
        <authorList>
            <person name="Polev D.E."/>
            <person name="Saitova A.T."/>
            <person name="Bogumilchik E.A."/>
            <person name="Kokorina G.I."/>
            <person name="Voskresenskaia E.A."/>
        </authorList>
    </citation>
    <scope>NUCLEOTIDE SEQUENCE</scope>
    <source>
        <strain evidence="1">2145 StPb PI</strain>
    </source>
</reference>
<dbReference type="RefSeq" id="WP_289818096.1">
    <property type="nucleotide sequence ID" value="NZ_JAUEHU010000012.1"/>
</dbReference>
<gene>
    <name evidence="1" type="ORF">QVN42_13475</name>
</gene>
<comment type="caution">
    <text evidence="1">The sequence shown here is derived from an EMBL/GenBank/DDBJ whole genome shotgun (WGS) entry which is preliminary data.</text>
</comment>
<sequence>MDVFSSLTAAKQAFDLLKIIKESRDELVIRKAAGDLSEKITELQMLNAELSGLYQAERYITGQLREENNKIEMFIVQADSYELHKTEGGSVVYRPKSSPDDVIEPHYLCAHCFGDHQISILQPSIQTVKSNNFFVHQCPRCQNEYRMNKVPPLPDVHIPHSMKRY</sequence>
<dbReference type="AlphaFoldDB" id="A0AAW7K4Y4"/>
<dbReference type="EMBL" id="JAUEHU010000012">
    <property type="protein sequence ID" value="MDN0088375.1"/>
    <property type="molecule type" value="Genomic_DNA"/>
</dbReference>
<name>A0AAW7K4Y4_9GAMM</name>
<accession>A0AAW7K4Y4</accession>
<evidence type="ECO:0000313" key="2">
    <source>
        <dbReference type="Proteomes" id="UP001167864"/>
    </source>
</evidence>